<dbReference type="PRINTS" id="PR01415">
    <property type="entry name" value="ANKYRIN"/>
</dbReference>
<feature type="repeat" description="ANK" evidence="12">
    <location>
        <begin position="6"/>
        <end position="27"/>
    </location>
</feature>
<dbReference type="GO" id="GO:0005576">
    <property type="term" value="C:extracellular region"/>
    <property type="evidence" value="ECO:0007669"/>
    <property type="project" value="UniProtKB-SubCell"/>
</dbReference>
<dbReference type="PROSITE" id="PS50297">
    <property type="entry name" value="ANK_REP_REGION"/>
    <property type="match status" value="1"/>
</dbReference>
<dbReference type="SMART" id="SM00248">
    <property type="entry name" value="ANK"/>
    <property type="match status" value="2"/>
</dbReference>
<dbReference type="InterPro" id="IPR036770">
    <property type="entry name" value="Ankyrin_rpt-contain_sf"/>
</dbReference>
<keyword evidence="8" id="KW-0677">Repeat</keyword>
<gene>
    <name evidence="13" type="primary">rdgA_1</name>
    <name evidence="13" type="ORF">NPIL_374151</name>
</gene>
<evidence type="ECO:0000256" key="3">
    <source>
        <dbReference type="ARBA" id="ARBA00022483"/>
    </source>
</evidence>
<keyword evidence="13" id="KW-0418">Kinase</keyword>
<reference evidence="13" key="1">
    <citation type="submission" date="2020-08" db="EMBL/GenBank/DDBJ databases">
        <title>Multicomponent nature underlies the extraordinary mechanical properties of spider dragline silk.</title>
        <authorList>
            <person name="Kono N."/>
            <person name="Nakamura H."/>
            <person name="Mori M."/>
            <person name="Yoshida Y."/>
            <person name="Ohtoshi R."/>
            <person name="Malay A.D."/>
            <person name="Moran D.A.P."/>
            <person name="Tomita M."/>
            <person name="Numata K."/>
            <person name="Arakawa K."/>
        </authorList>
    </citation>
    <scope>NUCLEOTIDE SEQUENCE</scope>
</reference>
<comment type="caution">
    <text evidence="13">The sequence shown here is derived from an EMBL/GenBank/DDBJ whole genome shotgun (WGS) entry which is preliminary data.</text>
</comment>
<keyword evidence="10 12" id="KW-0040">ANK repeat</keyword>
<dbReference type="EMBL" id="BMAW01064220">
    <property type="protein sequence ID" value="GFT44076.1"/>
    <property type="molecule type" value="Genomic_DNA"/>
</dbReference>
<keyword evidence="6" id="KW-0800">Toxin</keyword>
<evidence type="ECO:0000256" key="11">
    <source>
        <dbReference type="ARBA" id="ARBA00023298"/>
    </source>
</evidence>
<dbReference type="OrthoDB" id="6419817at2759"/>
<keyword evidence="9" id="KW-0638">Presynaptic neurotoxin</keyword>
<evidence type="ECO:0000256" key="1">
    <source>
        <dbReference type="ARBA" id="ARBA00004175"/>
    </source>
</evidence>
<evidence type="ECO:0000256" key="10">
    <source>
        <dbReference type="ARBA" id="ARBA00023043"/>
    </source>
</evidence>
<dbReference type="GO" id="GO:0006887">
    <property type="term" value="P:exocytosis"/>
    <property type="evidence" value="ECO:0007669"/>
    <property type="project" value="UniProtKB-KW"/>
</dbReference>
<protein>
    <submittedName>
        <fullName evidence="13">Diacylglycerol kinase</fullName>
    </submittedName>
</protein>
<dbReference type="GO" id="GO:0016301">
    <property type="term" value="F:kinase activity"/>
    <property type="evidence" value="ECO:0007669"/>
    <property type="project" value="UniProtKB-KW"/>
</dbReference>
<keyword evidence="11" id="KW-0472">Membrane</keyword>
<evidence type="ECO:0000256" key="12">
    <source>
        <dbReference type="PROSITE-ProRule" id="PRU00023"/>
    </source>
</evidence>
<evidence type="ECO:0000256" key="8">
    <source>
        <dbReference type="ARBA" id="ARBA00022737"/>
    </source>
</evidence>
<name>A0A8X6P0F3_NEPPI</name>
<keyword evidence="3" id="KW-0268">Exocytosis</keyword>
<dbReference type="GO" id="GO:0090729">
    <property type="term" value="F:toxin activity"/>
    <property type="evidence" value="ECO:0007669"/>
    <property type="project" value="UniProtKB-KW"/>
</dbReference>
<feature type="repeat" description="ANK" evidence="12">
    <location>
        <begin position="42"/>
        <end position="74"/>
    </location>
</feature>
<keyword evidence="13" id="KW-0808">Transferase</keyword>
<evidence type="ECO:0000256" key="4">
    <source>
        <dbReference type="ARBA" id="ARBA00022525"/>
    </source>
</evidence>
<keyword evidence="14" id="KW-1185">Reference proteome</keyword>
<dbReference type="Gene3D" id="1.25.40.20">
    <property type="entry name" value="Ankyrin repeat-containing domain"/>
    <property type="match status" value="1"/>
</dbReference>
<accession>A0A8X6P0F3</accession>
<keyword evidence="5" id="KW-1052">Target cell membrane</keyword>
<dbReference type="GO" id="GO:0044218">
    <property type="term" value="C:other organism cell membrane"/>
    <property type="evidence" value="ECO:0007669"/>
    <property type="project" value="UniProtKB-KW"/>
</dbReference>
<evidence type="ECO:0000256" key="7">
    <source>
        <dbReference type="ARBA" id="ARBA00022699"/>
    </source>
</evidence>
<evidence type="ECO:0000313" key="13">
    <source>
        <dbReference type="EMBL" id="GFT44076.1"/>
    </source>
</evidence>
<organism evidence="13 14">
    <name type="scientific">Nephila pilipes</name>
    <name type="common">Giant wood spider</name>
    <name type="synonym">Nephila maculata</name>
    <dbReference type="NCBI Taxonomy" id="299642"/>
    <lineage>
        <taxon>Eukaryota</taxon>
        <taxon>Metazoa</taxon>
        <taxon>Ecdysozoa</taxon>
        <taxon>Arthropoda</taxon>
        <taxon>Chelicerata</taxon>
        <taxon>Arachnida</taxon>
        <taxon>Araneae</taxon>
        <taxon>Araneomorphae</taxon>
        <taxon>Entelegynae</taxon>
        <taxon>Araneoidea</taxon>
        <taxon>Nephilidae</taxon>
        <taxon>Nephila</taxon>
    </lineage>
</organism>
<dbReference type="Pfam" id="PF12796">
    <property type="entry name" value="Ank_2"/>
    <property type="match status" value="1"/>
</dbReference>
<comment type="subcellular location">
    <subcellularLocation>
        <location evidence="2">Secreted</location>
    </subcellularLocation>
    <subcellularLocation>
        <location evidence="1">Target cell membrane</location>
    </subcellularLocation>
</comment>
<evidence type="ECO:0000313" key="14">
    <source>
        <dbReference type="Proteomes" id="UP000887013"/>
    </source>
</evidence>
<keyword evidence="4" id="KW-0964">Secreted</keyword>
<evidence type="ECO:0000256" key="5">
    <source>
        <dbReference type="ARBA" id="ARBA00022537"/>
    </source>
</evidence>
<proteinExistence type="predicted"/>
<dbReference type="Proteomes" id="UP000887013">
    <property type="component" value="Unassembled WGS sequence"/>
</dbReference>
<dbReference type="PROSITE" id="PS50088">
    <property type="entry name" value="ANK_REPEAT"/>
    <property type="match status" value="2"/>
</dbReference>
<dbReference type="GO" id="GO:0044231">
    <property type="term" value="C:host cell presynaptic membrane"/>
    <property type="evidence" value="ECO:0007669"/>
    <property type="project" value="UniProtKB-KW"/>
</dbReference>
<dbReference type="PANTHER" id="PTHR24171">
    <property type="entry name" value="ANKYRIN REPEAT DOMAIN-CONTAINING PROTEIN 39-RELATED"/>
    <property type="match status" value="1"/>
</dbReference>
<evidence type="ECO:0000256" key="9">
    <source>
        <dbReference type="ARBA" id="ARBA00023028"/>
    </source>
</evidence>
<dbReference type="InterPro" id="IPR002110">
    <property type="entry name" value="Ankyrin_rpt"/>
</dbReference>
<keyword evidence="7" id="KW-0528">Neurotoxin</keyword>
<evidence type="ECO:0000256" key="6">
    <source>
        <dbReference type="ARBA" id="ARBA00022656"/>
    </source>
</evidence>
<dbReference type="PANTHER" id="PTHR24171:SF9">
    <property type="entry name" value="ANKYRIN REPEAT DOMAIN-CONTAINING PROTEIN 39"/>
    <property type="match status" value="1"/>
</dbReference>
<dbReference type="SUPFAM" id="SSF48403">
    <property type="entry name" value="Ankyrin repeat"/>
    <property type="match status" value="1"/>
</dbReference>
<sequence>MQKDHEGRTALHHAAFIGNIDVVRYLVAYAPISVLDAQDDIMFHTALHRAVTRMDKVICSLLVSAGAALDIKDKQGYTAQELAEIMGDHVLAEYLKSVSNPVLL</sequence>
<evidence type="ECO:0000256" key="2">
    <source>
        <dbReference type="ARBA" id="ARBA00004613"/>
    </source>
</evidence>
<keyword evidence="11" id="KW-1053">Target membrane</keyword>
<dbReference type="AlphaFoldDB" id="A0A8X6P0F3"/>